<dbReference type="RefSeq" id="WP_106058560.1">
    <property type="nucleotide sequence ID" value="NZ_PVXQ01000004.1"/>
</dbReference>
<organism evidence="2 3">
    <name type="scientific">Clostridium vincentii</name>
    <dbReference type="NCBI Taxonomy" id="52704"/>
    <lineage>
        <taxon>Bacteria</taxon>
        <taxon>Bacillati</taxon>
        <taxon>Bacillota</taxon>
        <taxon>Clostridia</taxon>
        <taxon>Eubacteriales</taxon>
        <taxon>Clostridiaceae</taxon>
        <taxon>Clostridium</taxon>
    </lineage>
</organism>
<gene>
    <name evidence="2" type="ORF">CLVI_05210</name>
</gene>
<keyword evidence="2" id="KW-0808">Transferase</keyword>
<dbReference type="Proteomes" id="UP000239471">
    <property type="component" value="Unassembled WGS sequence"/>
</dbReference>
<feature type="domain" description="N-acetyltransferase" evidence="1">
    <location>
        <begin position="126"/>
        <end position="258"/>
    </location>
</feature>
<dbReference type="OrthoDB" id="2463977at2"/>
<dbReference type="CDD" id="cd04301">
    <property type="entry name" value="NAT_SF"/>
    <property type="match status" value="1"/>
</dbReference>
<dbReference type="SUPFAM" id="SSF55729">
    <property type="entry name" value="Acyl-CoA N-acyltransferases (Nat)"/>
    <property type="match status" value="1"/>
</dbReference>
<dbReference type="AlphaFoldDB" id="A0A2T0BJ43"/>
<dbReference type="EMBL" id="PVXQ01000004">
    <property type="protein sequence ID" value="PRR83867.1"/>
    <property type="molecule type" value="Genomic_DNA"/>
</dbReference>
<evidence type="ECO:0000259" key="1">
    <source>
        <dbReference type="PROSITE" id="PS51186"/>
    </source>
</evidence>
<accession>A0A2T0BJ43</accession>
<dbReference type="GO" id="GO:0016747">
    <property type="term" value="F:acyltransferase activity, transferring groups other than amino-acyl groups"/>
    <property type="evidence" value="ECO:0007669"/>
    <property type="project" value="InterPro"/>
</dbReference>
<dbReference type="PROSITE" id="PS51186">
    <property type="entry name" value="GNAT"/>
    <property type="match status" value="1"/>
</dbReference>
<name>A0A2T0BJ43_9CLOT</name>
<proteinExistence type="predicted"/>
<protein>
    <submittedName>
        <fullName evidence="2">Acetyltransferase (GNAT) family protein</fullName>
    </submittedName>
</protein>
<dbReference type="Gene3D" id="3.40.630.30">
    <property type="match status" value="1"/>
</dbReference>
<dbReference type="InterPro" id="IPR000182">
    <property type="entry name" value="GNAT_dom"/>
</dbReference>
<keyword evidence="3" id="KW-1185">Reference proteome</keyword>
<evidence type="ECO:0000313" key="3">
    <source>
        <dbReference type="Proteomes" id="UP000239471"/>
    </source>
</evidence>
<reference evidence="2 3" key="1">
    <citation type="submission" date="2018-03" db="EMBL/GenBank/DDBJ databases">
        <title>Genome sequence of Clostridium vincentii DSM 10228.</title>
        <authorList>
            <person name="Poehlein A."/>
            <person name="Daniel R."/>
        </authorList>
    </citation>
    <scope>NUCLEOTIDE SEQUENCE [LARGE SCALE GENOMIC DNA]</scope>
    <source>
        <strain evidence="2 3">DSM 10228</strain>
    </source>
</reference>
<comment type="caution">
    <text evidence="2">The sequence shown here is derived from an EMBL/GenBank/DDBJ whole genome shotgun (WGS) entry which is preliminary data.</text>
</comment>
<dbReference type="InterPro" id="IPR016181">
    <property type="entry name" value="Acyl_CoA_acyltransferase"/>
</dbReference>
<sequence>MFNLLMDAELEYVRCFSKELKTKQFSRFWDNELDDMYAYNLTVVQDFISIDDINNIISNEFKHSRRLKKEFLVIEVNGSPSKEFLGDLKMKPSSIDKLYYMGIPTMEYKNMFFNEECKIEEVKTKLEFQEMIKLSILDNASNWGLEFSEDRIRRKVKAYKDNNKLKAFLSYKDAIPMGSCELLSYNKVAKIEDFGVSEKYQRRGFGTTILRDMLKRANELDAEIAYVITDSEDTSNDMYKKCGFKKVGEKTQLIFSFT</sequence>
<evidence type="ECO:0000313" key="2">
    <source>
        <dbReference type="EMBL" id="PRR83867.1"/>
    </source>
</evidence>
<dbReference type="Pfam" id="PF13673">
    <property type="entry name" value="Acetyltransf_10"/>
    <property type="match status" value="1"/>
</dbReference>